<organism evidence="4">
    <name type="scientific">uncultured Parcubacteria bacterium Rifle_16ft_4_minimus_23641</name>
    <dbReference type="NCBI Taxonomy" id="1665135"/>
    <lineage>
        <taxon>Bacteria</taxon>
        <taxon>Candidatus Parcubacteria</taxon>
        <taxon>environmental samples</taxon>
    </lineage>
</organism>
<dbReference type="CDD" id="cd09294">
    <property type="entry name" value="SmpB"/>
    <property type="match status" value="1"/>
</dbReference>
<comment type="similarity">
    <text evidence="3">Belongs to the SmpB family.</text>
</comment>
<comment type="subcellular location">
    <subcellularLocation>
        <location evidence="3">Cytoplasm</location>
    </subcellularLocation>
    <text evidence="3">The tmRNA-SmpB complex associates with stalled 70S ribosomes.</text>
</comment>
<dbReference type="EMBL" id="KT007084">
    <property type="protein sequence ID" value="AKQ05673.1"/>
    <property type="molecule type" value="Genomic_DNA"/>
</dbReference>
<proteinExistence type="inferred from homology"/>
<evidence type="ECO:0000256" key="2">
    <source>
        <dbReference type="ARBA" id="ARBA00022884"/>
    </source>
</evidence>
<dbReference type="InterPro" id="IPR000037">
    <property type="entry name" value="SsrA-bd_prot"/>
</dbReference>
<dbReference type="HAMAP" id="MF_00023">
    <property type="entry name" value="SmpB"/>
    <property type="match status" value="1"/>
</dbReference>
<dbReference type="GO" id="GO:0070930">
    <property type="term" value="P:trans-translation-dependent protein tagging"/>
    <property type="evidence" value="ECO:0007669"/>
    <property type="project" value="TreeGrafter"/>
</dbReference>
<dbReference type="InterPro" id="IPR020081">
    <property type="entry name" value="SsrA-bd_prot_CS"/>
</dbReference>
<dbReference type="PROSITE" id="PS01317">
    <property type="entry name" value="SSRP"/>
    <property type="match status" value="1"/>
</dbReference>
<evidence type="ECO:0000313" key="4">
    <source>
        <dbReference type="EMBL" id="AKQ05673.1"/>
    </source>
</evidence>
<dbReference type="InterPro" id="IPR023620">
    <property type="entry name" value="SmpB"/>
</dbReference>
<protein>
    <recommendedName>
        <fullName evidence="3">SsrA-binding protein</fullName>
    </recommendedName>
    <alternativeName>
        <fullName evidence="3">Small protein B</fullName>
    </alternativeName>
</protein>
<reference evidence="4" key="1">
    <citation type="journal article" date="2015" name="ISME J.">
        <title>Aquifer environment selects for microbial species cohorts in sediment and groundwater.</title>
        <authorList>
            <person name="Hug L.A."/>
            <person name="Thomas B.C."/>
            <person name="Brown C.T."/>
            <person name="Frischkorn K.R."/>
            <person name="Williams K.H."/>
            <person name="Tringe S.G."/>
            <person name="Banfield J.F."/>
        </authorList>
    </citation>
    <scope>NUCLEOTIDE SEQUENCE</scope>
</reference>
<evidence type="ECO:0000256" key="1">
    <source>
        <dbReference type="ARBA" id="ARBA00022490"/>
    </source>
</evidence>
<dbReference type="NCBIfam" id="NF003843">
    <property type="entry name" value="PRK05422.1"/>
    <property type="match status" value="1"/>
</dbReference>
<dbReference type="GO" id="GO:0005829">
    <property type="term" value="C:cytosol"/>
    <property type="evidence" value="ECO:0007669"/>
    <property type="project" value="TreeGrafter"/>
</dbReference>
<dbReference type="AlphaFoldDB" id="A0A0H4TCC0"/>
<evidence type="ECO:0000256" key="3">
    <source>
        <dbReference type="HAMAP-Rule" id="MF_00023"/>
    </source>
</evidence>
<name>A0A0H4TCC0_9BACT</name>
<dbReference type="GO" id="GO:0003723">
    <property type="term" value="F:RNA binding"/>
    <property type="evidence" value="ECO:0007669"/>
    <property type="project" value="UniProtKB-UniRule"/>
</dbReference>
<dbReference type="GO" id="GO:0070929">
    <property type="term" value="P:trans-translation"/>
    <property type="evidence" value="ECO:0007669"/>
    <property type="project" value="UniProtKB-UniRule"/>
</dbReference>
<gene>
    <name evidence="3" type="primary">smpB</name>
</gene>
<sequence length="147" mass="16721">MPALLENKKAYFNYEILEKFEAGLSLLGLEVKSLKNKNGNISGARVLIRGDEAFLVGMDIPPYQPNNTPEGYVRERTRKLLLHKKEIASLAGNAEKRGLTIIPIKVYTTSGRIKIEIAIVRGKKKYEKRDKIKKRDIEREVGRNLRG</sequence>
<dbReference type="NCBIfam" id="TIGR00086">
    <property type="entry name" value="smpB"/>
    <property type="match status" value="1"/>
</dbReference>
<dbReference type="Gene3D" id="2.40.280.10">
    <property type="match status" value="1"/>
</dbReference>
<comment type="function">
    <text evidence="3">Required for rescue of stalled ribosomes mediated by trans-translation. Binds to transfer-messenger RNA (tmRNA), required for stable association of tmRNA with ribosomes. tmRNA and SmpB together mimic tRNA shape, replacing the anticodon stem-loop with SmpB. tmRNA is encoded by the ssrA gene; the 2 termini fold to resemble tRNA(Ala) and it encodes a 'tag peptide', a short internal open reading frame. During trans-translation Ala-aminoacylated tmRNA acts like a tRNA, entering the A-site of stalled ribosomes, displacing the stalled mRNA. The ribosome then switches to translate the ORF on the tmRNA; the nascent peptide is terminated with the 'tag peptide' encoded by the tmRNA and targeted for degradation. The ribosome is freed to recommence translation, which seems to be the essential function of trans-translation.</text>
</comment>
<accession>A0A0H4TCC0</accession>
<dbReference type="PANTHER" id="PTHR30308">
    <property type="entry name" value="TMRNA-BINDING COMPONENT OF TRANS-TRANSLATION TAGGING COMPLEX"/>
    <property type="match status" value="1"/>
</dbReference>
<keyword evidence="2 3" id="KW-0694">RNA-binding</keyword>
<dbReference type="PANTHER" id="PTHR30308:SF2">
    <property type="entry name" value="SSRA-BINDING PROTEIN"/>
    <property type="match status" value="1"/>
</dbReference>
<keyword evidence="1 3" id="KW-0963">Cytoplasm</keyword>
<dbReference type="Pfam" id="PF01668">
    <property type="entry name" value="SmpB"/>
    <property type="match status" value="1"/>
</dbReference>
<dbReference type="SUPFAM" id="SSF74982">
    <property type="entry name" value="Small protein B (SmpB)"/>
    <property type="match status" value="1"/>
</dbReference>